<gene>
    <name evidence="2" type="primary">WBGene00283911</name>
</gene>
<proteinExistence type="predicted"/>
<organism evidence="2 3">
    <name type="scientific">Pristionchus pacificus</name>
    <name type="common">Parasitic nematode worm</name>
    <dbReference type="NCBI Taxonomy" id="54126"/>
    <lineage>
        <taxon>Eukaryota</taxon>
        <taxon>Metazoa</taxon>
        <taxon>Ecdysozoa</taxon>
        <taxon>Nematoda</taxon>
        <taxon>Chromadorea</taxon>
        <taxon>Rhabditida</taxon>
        <taxon>Rhabditina</taxon>
        <taxon>Diplogasteromorpha</taxon>
        <taxon>Diplogasteroidea</taxon>
        <taxon>Neodiplogasteridae</taxon>
        <taxon>Pristionchus</taxon>
    </lineage>
</organism>
<keyword evidence="3" id="KW-1185">Reference proteome</keyword>
<dbReference type="AlphaFoldDB" id="A0A2A6C4B6"/>
<sequence length="92" mass="10424">MEIITIVFVIQPYEVLGKSVMEDDAIDNLISHLSSGVEEQKYVTDEATIRPRHTIIVAAVHELLQMIEPASMNSVGEKSEGDQEEKHFQWID</sequence>
<feature type="compositionally biased region" description="Basic and acidic residues" evidence="1">
    <location>
        <begin position="77"/>
        <end position="92"/>
    </location>
</feature>
<reference evidence="3" key="1">
    <citation type="journal article" date="2008" name="Nat. Genet.">
        <title>The Pristionchus pacificus genome provides a unique perspective on nematode lifestyle and parasitism.</title>
        <authorList>
            <person name="Dieterich C."/>
            <person name="Clifton S.W."/>
            <person name="Schuster L.N."/>
            <person name="Chinwalla A."/>
            <person name="Delehaunty K."/>
            <person name="Dinkelacker I."/>
            <person name="Fulton L."/>
            <person name="Fulton R."/>
            <person name="Godfrey J."/>
            <person name="Minx P."/>
            <person name="Mitreva M."/>
            <person name="Roeseler W."/>
            <person name="Tian H."/>
            <person name="Witte H."/>
            <person name="Yang S.P."/>
            <person name="Wilson R.K."/>
            <person name="Sommer R.J."/>
        </authorList>
    </citation>
    <scope>NUCLEOTIDE SEQUENCE [LARGE SCALE GENOMIC DNA]</scope>
    <source>
        <strain evidence="3">PS312</strain>
    </source>
</reference>
<feature type="region of interest" description="Disordered" evidence="1">
    <location>
        <begin position="73"/>
        <end position="92"/>
    </location>
</feature>
<protein>
    <submittedName>
        <fullName evidence="2">Uncharacterized protein</fullName>
    </submittedName>
</protein>
<dbReference type="EnsemblMetazoa" id="PPA45542.1">
    <property type="protein sequence ID" value="PPA45542.1"/>
    <property type="gene ID" value="WBGene00283911"/>
</dbReference>
<evidence type="ECO:0000313" key="3">
    <source>
        <dbReference type="Proteomes" id="UP000005239"/>
    </source>
</evidence>
<evidence type="ECO:0000256" key="1">
    <source>
        <dbReference type="SAM" id="MobiDB-lite"/>
    </source>
</evidence>
<accession>A0A2A6C4B6</accession>
<accession>A0A8R1V677</accession>
<dbReference type="Proteomes" id="UP000005239">
    <property type="component" value="Unassembled WGS sequence"/>
</dbReference>
<name>A0A2A6C4B6_PRIPA</name>
<reference evidence="2" key="2">
    <citation type="submission" date="2022-06" db="UniProtKB">
        <authorList>
            <consortium name="EnsemblMetazoa"/>
        </authorList>
    </citation>
    <scope>IDENTIFICATION</scope>
    <source>
        <strain evidence="2">PS312</strain>
    </source>
</reference>
<evidence type="ECO:0000313" key="2">
    <source>
        <dbReference type="EnsemblMetazoa" id="PPA45542.1"/>
    </source>
</evidence>